<dbReference type="SUPFAM" id="SSF53850">
    <property type="entry name" value="Periplasmic binding protein-like II"/>
    <property type="match status" value="1"/>
</dbReference>
<reference evidence="4" key="1">
    <citation type="submission" date="2023-07" db="EMBL/GenBank/DDBJ databases">
        <title>Description of three actinobacteria isolated from air of manufacturing shop in a pharmaceutical factory.</title>
        <authorList>
            <person name="Zhang D.-F."/>
        </authorList>
    </citation>
    <scope>NUCLEOTIDE SEQUENCE [LARGE SCALE GENOMIC DNA]</scope>
    <source>
        <strain evidence="4">CCTCC AB 2011122</strain>
    </source>
</reference>
<dbReference type="InterPro" id="IPR030678">
    <property type="entry name" value="Peptide/Ni-bd"/>
</dbReference>
<dbReference type="InterPro" id="IPR000914">
    <property type="entry name" value="SBP_5_dom"/>
</dbReference>
<evidence type="ECO:0000256" key="1">
    <source>
        <dbReference type="SAM" id="SignalP"/>
    </source>
</evidence>
<dbReference type="Pfam" id="PF00496">
    <property type="entry name" value="SBP_bac_5"/>
    <property type="match status" value="1"/>
</dbReference>
<dbReference type="PROSITE" id="PS51257">
    <property type="entry name" value="PROKAR_LIPOPROTEIN"/>
    <property type="match status" value="1"/>
</dbReference>
<dbReference type="EMBL" id="JAVKGS010000001">
    <property type="protein sequence ID" value="MDR5690580.1"/>
    <property type="molecule type" value="Genomic_DNA"/>
</dbReference>
<gene>
    <name evidence="3" type="ORF">RH861_00725</name>
</gene>
<comment type="caution">
    <text evidence="3">The sequence shown here is derived from an EMBL/GenBank/DDBJ whole genome shotgun (WGS) entry which is preliminary data.</text>
</comment>
<organism evidence="3 4">
    <name type="scientific">Agromyces indicus</name>
    <dbReference type="NCBI Taxonomy" id="758919"/>
    <lineage>
        <taxon>Bacteria</taxon>
        <taxon>Bacillati</taxon>
        <taxon>Actinomycetota</taxon>
        <taxon>Actinomycetes</taxon>
        <taxon>Micrococcales</taxon>
        <taxon>Microbacteriaceae</taxon>
        <taxon>Agromyces</taxon>
    </lineage>
</organism>
<keyword evidence="1" id="KW-0732">Signal</keyword>
<evidence type="ECO:0000313" key="4">
    <source>
        <dbReference type="Proteomes" id="UP001260072"/>
    </source>
</evidence>
<feature type="chain" id="PRO_5047257844" evidence="1">
    <location>
        <begin position="30"/>
        <end position="513"/>
    </location>
</feature>
<dbReference type="InterPro" id="IPR039424">
    <property type="entry name" value="SBP_5"/>
</dbReference>
<keyword evidence="4" id="KW-1185">Reference proteome</keyword>
<accession>A0ABU1FFP6</accession>
<proteinExistence type="predicted"/>
<name>A0ABU1FFP6_9MICO</name>
<dbReference type="CDD" id="cd00995">
    <property type="entry name" value="PBP2_NikA_DppA_OppA_like"/>
    <property type="match status" value="1"/>
</dbReference>
<feature type="signal peptide" evidence="1">
    <location>
        <begin position="1"/>
        <end position="29"/>
    </location>
</feature>
<dbReference type="PANTHER" id="PTHR30290">
    <property type="entry name" value="PERIPLASMIC BINDING COMPONENT OF ABC TRANSPORTER"/>
    <property type="match status" value="1"/>
</dbReference>
<dbReference type="RefSeq" id="WP_310519313.1">
    <property type="nucleotide sequence ID" value="NZ_BAABBS010000001.1"/>
</dbReference>
<dbReference type="Proteomes" id="UP001260072">
    <property type="component" value="Unassembled WGS sequence"/>
</dbReference>
<dbReference type="PIRSF" id="PIRSF002741">
    <property type="entry name" value="MppA"/>
    <property type="match status" value="1"/>
</dbReference>
<dbReference type="Gene3D" id="3.10.105.10">
    <property type="entry name" value="Dipeptide-binding Protein, Domain 3"/>
    <property type="match status" value="1"/>
</dbReference>
<evidence type="ECO:0000313" key="3">
    <source>
        <dbReference type="EMBL" id="MDR5690580.1"/>
    </source>
</evidence>
<evidence type="ECO:0000259" key="2">
    <source>
        <dbReference type="Pfam" id="PF00496"/>
    </source>
</evidence>
<protein>
    <submittedName>
        <fullName evidence="3">ABC transporter substrate-binding protein</fullName>
    </submittedName>
</protein>
<dbReference type="Gene3D" id="3.40.190.10">
    <property type="entry name" value="Periplasmic binding protein-like II"/>
    <property type="match status" value="1"/>
</dbReference>
<sequence length="513" mass="55337">MLKPRQRTIAAFAAGAAALAMTLSGCQSAVDLETEATSEPVEGGILTIAQASDAQPANLLAGRLGNQAWASNVFETLTYQDADGEPQPLLATEWALSGDGLSMDLTIRDDVTFHSGRAMTAEDVKFSFEQAAAPEWNSQVGYIAKSFEGIDVVSPTELTIRFSQPTQNIFDFLEYAFIIDSETYTGLADGSQVIGTGPFLFESWSPGTELTLVRNDEYWGDEAYLDGIEIAVISDSTAMLNAVRSDRSQIAVGMNPVDVQSMAANDAFTVENLVGSVYPLGLNVTQAPFDTKEARQGVNFAIDRERIAEQIFGDAGVVTNLFWSEDTPGYPEDLANAYAYDPEKARELLADAGAEGAEVTINVISLPQNTSVAEIVRNNLEEVGLKPTINAVETQSFGQRQIAGDLGQAFMPLHGLNGLGPVTLMDTLPSLREGNSSQFWTDEYVELRTALAEAEPGDEFEEALHALSEYIVDEAFTSVIAQSNGQVVVAETAHDLRWSSRAYLDAKSAFVTE</sequence>
<feature type="domain" description="Solute-binding protein family 5" evidence="2">
    <location>
        <begin position="85"/>
        <end position="411"/>
    </location>
</feature>